<dbReference type="Proteomes" id="UP000254174">
    <property type="component" value="Unassembled WGS sequence"/>
</dbReference>
<dbReference type="EMBL" id="UGFC01000006">
    <property type="protein sequence ID" value="STM15376.1"/>
    <property type="molecule type" value="Genomic_DNA"/>
</dbReference>
<evidence type="ECO:0000313" key="3">
    <source>
        <dbReference type="Proteomes" id="UP000254174"/>
    </source>
</evidence>
<sequence>MDQTEENIVTNDTDAVTNGDTENAEAIANDTVNLRVPVVCGNKTVSSVKIGALARQVGSLRGIRMTDLFNTDVDAAAIFLERVTEPHLSRAALMSMCPEDFFKLYEVAVGFLLPSSAKKAQEVGGA</sequence>
<evidence type="ECO:0000313" key="1">
    <source>
        <dbReference type="EMBL" id="STM15376.1"/>
    </source>
</evidence>
<gene>
    <name evidence="1" type="ORF">NCTC7922_01817</name>
    <name evidence="2" type="ORF">NCTC7922_06955</name>
</gene>
<reference evidence="2 3" key="1">
    <citation type="submission" date="2018-06" db="EMBL/GenBank/DDBJ databases">
        <authorList>
            <consortium name="Pathogen Informatics"/>
            <person name="Doyle S."/>
        </authorList>
    </citation>
    <scope>NUCLEOTIDE SEQUENCE [LARGE SCALE GENOMIC DNA]</scope>
    <source>
        <strain evidence="2 3">NCTC7922</strain>
    </source>
</reference>
<protein>
    <submittedName>
        <fullName evidence="2">Putative phage tail protein</fullName>
    </submittedName>
</protein>
<proteinExistence type="predicted"/>
<organism evidence="2 3">
    <name type="scientific">Escherichia coli</name>
    <dbReference type="NCBI Taxonomy" id="562"/>
    <lineage>
        <taxon>Bacteria</taxon>
        <taxon>Pseudomonadati</taxon>
        <taxon>Pseudomonadota</taxon>
        <taxon>Gammaproteobacteria</taxon>
        <taxon>Enterobacterales</taxon>
        <taxon>Enterobacteriaceae</taxon>
        <taxon>Escherichia</taxon>
    </lineage>
</organism>
<dbReference type="AlphaFoldDB" id="A0A2X1PM52"/>
<dbReference type="EMBL" id="UGFC01000006">
    <property type="protein sequence ID" value="STM21172.1"/>
    <property type="molecule type" value="Genomic_DNA"/>
</dbReference>
<name>A0A2X1PM52_ECOLX</name>
<evidence type="ECO:0000313" key="2">
    <source>
        <dbReference type="EMBL" id="STM21172.1"/>
    </source>
</evidence>
<accession>A0A2X1PM52</accession>